<sequence>MGAISQHARPIQQHSRCTDRPSISVFSPVGNARPFIPERTRTRTRTRRRNRPGLISLERPQAGLVCNAAQQGRPVEWPSDCHCVRFPVMRGSLSAQLHSLNAFMRRLAPVTACDSLRSSHALLTPLGARSTLLVPPWHPNPALPVKHQRQRIPRLPSPDCRLKILLATCLLTRSEAFVDLWPVLADTCPPLPTPSKAAIAPDTVVTTPSKLDLSYHAIGAFCASLPCDASPYLSQQTTYSRVPLPHHGGGSSVCVCVWPDFCLGCSSNMIPESLMVTWRDQHATVSDTPSL</sequence>
<evidence type="ECO:0000313" key="2">
    <source>
        <dbReference type="EMBL" id="EMD60955.1"/>
    </source>
</evidence>
<protein>
    <submittedName>
        <fullName evidence="2">Uncharacterized protein</fullName>
    </submittedName>
</protein>
<dbReference type="RefSeq" id="XP_007703315.1">
    <property type="nucleotide sequence ID" value="XM_007705125.1"/>
</dbReference>
<evidence type="ECO:0000313" key="3">
    <source>
        <dbReference type="Proteomes" id="UP000016934"/>
    </source>
</evidence>
<dbReference type="AlphaFoldDB" id="M2SER8"/>
<dbReference type="GeneID" id="19134913"/>
<dbReference type="HOGENOM" id="CLU_956473_0_0_1"/>
<feature type="region of interest" description="Disordered" evidence="1">
    <location>
        <begin position="1"/>
        <end position="22"/>
    </location>
</feature>
<dbReference type="Proteomes" id="UP000016934">
    <property type="component" value="Unassembled WGS sequence"/>
</dbReference>
<name>M2SER8_COCSN</name>
<dbReference type="OrthoDB" id="3690352at2759"/>
<accession>M2SER8</accession>
<dbReference type="KEGG" id="bsc:COCSADRAFT_237666"/>
<reference evidence="2 3" key="1">
    <citation type="journal article" date="2012" name="PLoS Pathog.">
        <title>Diverse lifestyles and strategies of plant pathogenesis encoded in the genomes of eighteen Dothideomycetes fungi.</title>
        <authorList>
            <person name="Ohm R.A."/>
            <person name="Feau N."/>
            <person name="Henrissat B."/>
            <person name="Schoch C.L."/>
            <person name="Horwitz B.A."/>
            <person name="Barry K.W."/>
            <person name="Condon B.J."/>
            <person name="Copeland A.C."/>
            <person name="Dhillon B."/>
            <person name="Glaser F."/>
            <person name="Hesse C.N."/>
            <person name="Kosti I."/>
            <person name="LaButti K."/>
            <person name="Lindquist E.A."/>
            <person name="Lucas S."/>
            <person name="Salamov A.A."/>
            <person name="Bradshaw R.E."/>
            <person name="Ciuffetti L."/>
            <person name="Hamelin R.C."/>
            <person name="Kema G.H.J."/>
            <person name="Lawrence C."/>
            <person name="Scott J.A."/>
            <person name="Spatafora J.W."/>
            <person name="Turgeon B.G."/>
            <person name="de Wit P.J.G.M."/>
            <person name="Zhong S."/>
            <person name="Goodwin S.B."/>
            <person name="Grigoriev I.V."/>
        </authorList>
    </citation>
    <scope>NUCLEOTIDE SEQUENCE [LARGE SCALE GENOMIC DNA]</scope>
    <source>
        <strain evidence="3">ND90Pr / ATCC 201652</strain>
    </source>
</reference>
<proteinExistence type="predicted"/>
<gene>
    <name evidence="2" type="ORF">COCSADRAFT_237666</name>
</gene>
<dbReference type="EMBL" id="KB445649">
    <property type="protein sequence ID" value="EMD60955.1"/>
    <property type="molecule type" value="Genomic_DNA"/>
</dbReference>
<evidence type="ECO:0000256" key="1">
    <source>
        <dbReference type="SAM" id="MobiDB-lite"/>
    </source>
</evidence>
<reference evidence="3" key="2">
    <citation type="journal article" date="2013" name="PLoS Genet.">
        <title>Comparative genome structure, secondary metabolite, and effector coding capacity across Cochliobolus pathogens.</title>
        <authorList>
            <person name="Condon B.J."/>
            <person name="Leng Y."/>
            <person name="Wu D."/>
            <person name="Bushley K.E."/>
            <person name="Ohm R.A."/>
            <person name="Otillar R."/>
            <person name="Martin J."/>
            <person name="Schackwitz W."/>
            <person name="Grimwood J."/>
            <person name="MohdZainudin N."/>
            <person name="Xue C."/>
            <person name="Wang R."/>
            <person name="Manning V.A."/>
            <person name="Dhillon B."/>
            <person name="Tu Z.J."/>
            <person name="Steffenson B.J."/>
            <person name="Salamov A."/>
            <person name="Sun H."/>
            <person name="Lowry S."/>
            <person name="LaButti K."/>
            <person name="Han J."/>
            <person name="Copeland A."/>
            <person name="Lindquist E."/>
            <person name="Barry K."/>
            <person name="Schmutz J."/>
            <person name="Baker S.E."/>
            <person name="Ciuffetti L.M."/>
            <person name="Grigoriev I.V."/>
            <person name="Zhong S."/>
            <person name="Turgeon B.G."/>
        </authorList>
    </citation>
    <scope>NUCLEOTIDE SEQUENCE [LARGE SCALE GENOMIC DNA]</scope>
    <source>
        <strain evidence="3">ND90Pr / ATCC 201652</strain>
    </source>
</reference>
<organism evidence="2 3">
    <name type="scientific">Cochliobolus sativus (strain ND90Pr / ATCC 201652)</name>
    <name type="common">Common root rot and spot blotch fungus</name>
    <name type="synonym">Bipolaris sorokiniana</name>
    <dbReference type="NCBI Taxonomy" id="665912"/>
    <lineage>
        <taxon>Eukaryota</taxon>
        <taxon>Fungi</taxon>
        <taxon>Dikarya</taxon>
        <taxon>Ascomycota</taxon>
        <taxon>Pezizomycotina</taxon>
        <taxon>Dothideomycetes</taxon>
        <taxon>Pleosporomycetidae</taxon>
        <taxon>Pleosporales</taxon>
        <taxon>Pleosporineae</taxon>
        <taxon>Pleosporaceae</taxon>
        <taxon>Bipolaris</taxon>
    </lineage>
</organism>
<keyword evidence="3" id="KW-1185">Reference proteome</keyword>